<dbReference type="Proteomes" id="UP000460549">
    <property type="component" value="Unassembled WGS sequence"/>
</dbReference>
<proteinExistence type="predicted"/>
<comment type="caution">
    <text evidence="1">The sequence shown here is derived from an EMBL/GenBank/DDBJ whole genome shotgun (WGS) entry which is preliminary data.</text>
</comment>
<dbReference type="SUPFAM" id="SSF89550">
    <property type="entry name" value="PHP domain-like"/>
    <property type="match status" value="1"/>
</dbReference>
<dbReference type="Gene3D" id="3.20.20.140">
    <property type="entry name" value="Metal-dependent hydrolases"/>
    <property type="match status" value="1"/>
</dbReference>
<reference evidence="1 2" key="1">
    <citation type="submission" date="2019-08" db="EMBL/GenBank/DDBJ databases">
        <title>In-depth cultivation of the pig gut microbiome towards novel bacterial diversity and tailored functional studies.</title>
        <authorList>
            <person name="Wylensek D."/>
            <person name="Hitch T.C.A."/>
            <person name="Clavel T."/>
        </authorList>
    </citation>
    <scope>NUCLEOTIDE SEQUENCE [LARGE SCALE GENOMIC DNA]</scope>
    <source>
        <strain evidence="1 2">NM-380-WT-3C1</strain>
    </source>
</reference>
<evidence type="ECO:0000313" key="1">
    <source>
        <dbReference type="EMBL" id="MSU05646.1"/>
    </source>
</evidence>
<dbReference type="EMBL" id="VUNN01000003">
    <property type="protein sequence ID" value="MSU05646.1"/>
    <property type="molecule type" value="Genomic_DNA"/>
</dbReference>
<organism evidence="1 2">
    <name type="scientific">Bullifex porci</name>
    <dbReference type="NCBI Taxonomy" id="2606638"/>
    <lineage>
        <taxon>Bacteria</taxon>
        <taxon>Pseudomonadati</taxon>
        <taxon>Spirochaetota</taxon>
        <taxon>Spirochaetia</taxon>
        <taxon>Spirochaetales</taxon>
        <taxon>Spirochaetaceae</taxon>
        <taxon>Bullifex</taxon>
    </lineage>
</organism>
<protein>
    <recommendedName>
        <fullName evidence="3">DUF3604 domain-containing protein</fullName>
    </recommendedName>
</protein>
<evidence type="ECO:0008006" key="3">
    <source>
        <dbReference type="Google" id="ProtNLM"/>
    </source>
</evidence>
<dbReference type="RefSeq" id="WP_154424547.1">
    <property type="nucleotide sequence ID" value="NZ_VUNN01000003.1"/>
</dbReference>
<accession>A0A7X2TPP2</accession>
<dbReference type="AlphaFoldDB" id="A0A7X2TPP2"/>
<keyword evidence="2" id="KW-1185">Reference proteome</keyword>
<gene>
    <name evidence="1" type="ORF">FYJ80_02465</name>
</gene>
<dbReference type="InterPro" id="IPR016195">
    <property type="entry name" value="Pol/histidinol_Pase-like"/>
</dbReference>
<evidence type="ECO:0000313" key="2">
    <source>
        <dbReference type="Proteomes" id="UP000460549"/>
    </source>
</evidence>
<name>A0A7X2TPP2_9SPIO</name>
<sequence length="529" mass="59538">MNRIAKNFEKELKELGIYEEFSSLNSYVGDIHNHCGISYGYGKLENAIAFAKTQLDFFSVTGHFAWPDMENDSKMMIPPDVVKYHKEGFAKLRRNWPEYKRLMKECESDGFIPFFSYEYHSFKYGDYTILCKNTDEDLPNPVEEGEEDNRLTNLLNGDEKQTDRFLSTPHHIGYKEGYRGISWKYFNEKVSPVVEIVSMHGCAESYEAHPLYLHTMGPRSGKNTYQGGLSLKHHFGVVGSTDHHNAAPGSYGSGRTIIFLPNIDRESIWNALKARHTSAASGDPIETLLIVNNAIAGDIAPKHNGFINIDGFVAGFDKLEKVEIIQDGNVIAGEYSFNGDDSYEGFISFKFGWGKKHKAAIWDIELEAENGEIKDYIGRLRGIDMVDPLDVPKDSGSTLPRLSFDGKKVVLHVVTDGNPTAQTDSTAGLALEVEGNKNTKIICSVKVLWNNEIINKCYEFKLSELKETQQTQYINGFVSPAIEVGLLRTNRECCCHIKKSIKTESQGAVYLRAYEKNGDCVFTSPISFR</sequence>